<keyword evidence="6" id="KW-0418">Kinase</keyword>
<keyword evidence="15" id="KW-1185">Reference proteome</keyword>
<organism evidence="14 15">
    <name type="scientific">Clytia hemisphaerica</name>
    <dbReference type="NCBI Taxonomy" id="252671"/>
    <lineage>
        <taxon>Eukaryota</taxon>
        <taxon>Metazoa</taxon>
        <taxon>Cnidaria</taxon>
        <taxon>Hydrozoa</taxon>
        <taxon>Hydroidolina</taxon>
        <taxon>Leptothecata</taxon>
        <taxon>Obeliida</taxon>
        <taxon>Clytiidae</taxon>
        <taxon>Clytia</taxon>
    </lineage>
</organism>
<dbReference type="EnsemblMetazoa" id="CLYHEMT012563.2">
    <property type="protein sequence ID" value="CLYHEMP012563.2"/>
    <property type="gene ID" value="CLYHEMG012563"/>
</dbReference>
<dbReference type="SUPFAM" id="SSF89837">
    <property type="entry name" value="Doublecortin (DC)"/>
    <property type="match status" value="2"/>
</dbReference>
<dbReference type="SMART" id="SM00537">
    <property type="entry name" value="DCX"/>
    <property type="match status" value="2"/>
</dbReference>
<dbReference type="PROSITE" id="PS00107">
    <property type="entry name" value="PROTEIN_KINASE_ATP"/>
    <property type="match status" value="1"/>
</dbReference>
<dbReference type="InterPro" id="IPR000719">
    <property type="entry name" value="Prot_kinase_dom"/>
</dbReference>
<feature type="domain" description="Doublecortin" evidence="13">
    <location>
        <begin position="163"/>
        <end position="237"/>
    </location>
</feature>
<dbReference type="InterPro" id="IPR017441">
    <property type="entry name" value="Protein_kinase_ATP_BS"/>
</dbReference>
<dbReference type="FunFam" id="1.10.510.10:FF:000066">
    <property type="entry name" value="Serine/threonine-protein kinase DCLK1 isoform 2"/>
    <property type="match status" value="1"/>
</dbReference>
<keyword evidence="3" id="KW-0723">Serine/threonine-protein kinase</keyword>
<dbReference type="InterPro" id="IPR036572">
    <property type="entry name" value="Doublecortin_dom_sf"/>
</dbReference>
<feature type="domain" description="Protein kinase" evidence="12">
    <location>
        <begin position="364"/>
        <end position="621"/>
    </location>
</feature>
<evidence type="ECO:0000256" key="9">
    <source>
        <dbReference type="ARBA" id="ARBA00048679"/>
    </source>
</evidence>
<evidence type="ECO:0000256" key="8">
    <source>
        <dbReference type="ARBA" id="ARBA00047899"/>
    </source>
</evidence>
<evidence type="ECO:0000256" key="10">
    <source>
        <dbReference type="PROSITE-ProRule" id="PRU10141"/>
    </source>
</evidence>
<feature type="compositionally biased region" description="Low complexity" evidence="11">
    <location>
        <begin position="695"/>
        <end position="704"/>
    </location>
</feature>
<dbReference type="Gene3D" id="3.30.200.20">
    <property type="entry name" value="Phosphorylase Kinase, domain 1"/>
    <property type="match status" value="1"/>
</dbReference>
<dbReference type="Gene3D" id="3.10.20.230">
    <property type="entry name" value="Doublecortin domain"/>
    <property type="match status" value="2"/>
</dbReference>
<evidence type="ECO:0000256" key="2">
    <source>
        <dbReference type="ARBA" id="ARBA00012513"/>
    </source>
</evidence>
<feature type="compositionally biased region" description="Polar residues" evidence="11">
    <location>
        <begin position="306"/>
        <end position="315"/>
    </location>
</feature>
<name>A0A7M5VA56_9CNID</name>
<comment type="similarity">
    <text evidence="1">Belongs to the protein kinase superfamily. CAMK Ser/Thr protein kinase family. CaMK subfamily.</text>
</comment>
<evidence type="ECO:0000256" key="1">
    <source>
        <dbReference type="ARBA" id="ARBA00005354"/>
    </source>
</evidence>
<feature type="compositionally biased region" description="Basic and acidic residues" evidence="11">
    <location>
        <begin position="721"/>
        <end position="737"/>
    </location>
</feature>
<dbReference type="OrthoDB" id="1738954at2759"/>
<evidence type="ECO:0000256" key="3">
    <source>
        <dbReference type="ARBA" id="ARBA00022527"/>
    </source>
</evidence>
<dbReference type="PANTHER" id="PTHR24347">
    <property type="entry name" value="SERINE/THREONINE-PROTEIN KINASE"/>
    <property type="match status" value="1"/>
</dbReference>
<dbReference type="InterPro" id="IPR003533">
    <property type="entry name" value="Doublecortin_dom"/>
</dbReference>
<dbReference type="SUPFAM" id="SSF56112">
    <property type="entry name" value="Protein kinase-like (PK-like)"/>
    <property type="match status" value="1"/>
</dbReference>
<dbReference type="CDD" id="cd14095">
    <property type="entry name" value="STKc_DCKL"/>
    <property type="match status" value="1"/>
</dbReference>
<dbReference type="InterPro" id="IPR011009">
    <property type="entry name" value="Kinase-like_dom_sf"/>
</dbReference>
<evidence type="ECO:0000256" key="11">
    <source>
        <dbReference type="SAM" id="MobiDB-lite"/>
    </source>
</evidence>
<dbReference type="PROSITE" id="PS00108">
    <property type="entry name" value="PROTEIN_KINASE_ST"/>
    <property type="match status" value="1"/>
</dbReference>
<dbReference type="InterPro" id="IPR008271">
    <property type="entry name" value="Ser/Thr_kinase_AS"/>
</dbReference>
<sequence length="767" mass="87790">MDSGKSSPSNLVRSQSLRLSNFNRTSLVRRNQSVSAKQVKFFRNGDQYFSGLRLAVSIDRYKEFESLLTELSSKLNLPTGAVRYLFNADDGSLVSDVSQLQNGISYVCSSSASFRQIEGGYGKLVPNWSNIKRSRNIYRPLKVLGNIENSFRLDSSKDFIKPKLVTVIRNGKPPQRKVTLLLNNKTAISLDQVLDQLSAKGSLGKVDKLHTTSGKPIRALRDLFDDNTVFIALSTNEKFPDDGIELDPNSYRITPYREMKKSNQMAVRRSNSLRHNMRYKDENENMSLSNIRNLKNGALPKHALSARQSVQPRIRTTSRKEEQKNKEELYPTSVFASDSESDCEYDVYSMFGIKREKHSVHSQYKIGRIIGDGNFAIVRECRDRKTQKPFALKIINKAKVKGKEHMIENEILILRKISHPNIVKLHEEFETPKEIYLVMELVPGGDLFDAIVDNTRFSEPESAYMVHDLASAILYLHELNIVHRDVKPENLLIVNREDGRKSIKLADFGLSIEVKSPMFLVCGTPTYVAPEILDESGYGLEVDNWAIGVICYILLCGFPPFRSTNHDQEELFDKILRGDYEYLKPFWNDVGDGPRDLIDRLLVVDASERYTAKEILQHFWIKKWTEPVEKIHRELSQAEEANMKNRKRLRGIALAIQSDLKKNESYITNNNCPTSPSTKYGFVSATPNTKKTVSRVRSTSSSSSQKQFYYSDGEDEDEEHITENERPSSDKEDHLNDMEFSNLLRRPRPMSFPYALNEPPDEFANFR</sequence>
<evidence type="ECO:0000259" key="12">
    <source>
        <dbReference type="PROSITE" id="PS50011"/>
    </source>
</evidence>
<dbReference type="PROSITE" id="PS50309">
    <property type="entry name" value="DC"/>
    <property type="match status" value="2"/>
</dbReference>
<evidence type="ECO:0000256" key="5">
    <source>
        <dbReference type="ARBA" id="ARBA00022741"/>
    </source>
</evidence>
<dbReference type="RefSeq" id="XP_066919623.1">
    <property type="nucleotide sequence ID" value="XM_067063522.1"/>
</dbReference>
<feature type="domain" description="Doublecortin" evidence="13">
    <location>
        <begin position="37"/>
        <end position="120"/>
    </location>
</feature>
<dbReference type="PROSITE" id="PS50011">
    <property type="entry name" value="PROTEIN_KINASE_DOM"/>
    <property type="match status" value="1"/>
</dbReference>
<comment type="catalytic activity">
    <reaction evidence="9">
        <text>L-seryl-[protein] + ATP = O-phospho-L-seryl-[protein] + ADP + H(+)</text>
        <dbReference type="Rhea" id="RHEA:17989"/>
        <dbReference type="Rhea" id="RHEA-COMP:9863"/>
        <dbReference type="Rhea" id="RHEA-COMP:11604"/>
        <dbReference type="ChEBI" id="CHEBI:15378"/>
        <dbReference type="ChEBI" id="CHEBI:29999"/>
        <dbReference type="ChEBI" id="CHEBI:30616"/>
        <dbReference type="ChEBI" id="CHEBI:83421"/>
        <dbReference type="ChEBI" id="CHEBI:456216"/>
        <dbReference type="EC" id="2.7.11.1"/>
    </reaction>
</comment>
<keyword evidence="5 10" id="KW-0547">Nucleotide-binding</keyword>
<protein>
    <recommendedName>
        <fullName evidence="2">non-specific serine/threonine protein kinase</fullName>
        <ecNumber evidence="2">2.7.11.1</ecNumber>
    </recommendedName>
</protein>
<feature type="region of interest" description="Disordered" evidence="11">
    <location>
        <begin position="688"/>
        <end position="738"/>
    </location>
</feature>
<keyword evidence="4" id="KW-0808">Transferase</keyword>
<dbReference type="Gene3D" id="1.10.510.10">
    <property type="entry name" value="Transferase(Phosphotransferase) domain 1"/>
    <property type="match status" value="1"/>
</dbReference>
<evidence type="ECO:0000259" key="13">
    <source>
        <dbReference type="PROSITE" id="PS50309"/>
    </source>
</evidence>
<dbReference type="GO" id="GO:0004674">
    <property type="term" value="F:protein serine/threonine kinase activity"/>
    <property type="evidence" value="ECO:0007669"/>
    <property type="project" value="UniProtKB-KW"/>
</dbReference>
<dbReference type="GO" id="GO:0035556">
    <property type="term" value="P:intracellular signal transduction"/>
    <property type="evidence" value="ECO:0007669"/>
    <property type="project" value="InterPro"/>
</dbReference>
<dbReference type="Pfam" id="PF00069">
    <property type="entry name" value="Pkinase"/>
    <property type="match status" value="1"/>
</dbReference>
<accession>A0A7M5VA56</accession>
<dbReference type="Proteomes" id="UP000594262">
    <property type="component" value="Unplaced"/>
</dbReference>
<evidence type="ECO:0000256" key="7">
    <source>
        <dbReference type="ARBA" id="ARBA00022840"/>
    </source>
</evidence>
<reference evidence="14" key="1">
    <citation type="submission" date="2021-01" db="UniProtKB">
        <authorList>
            <consortium name="EnsemblMetazoa"/>
        </authorList>
    </citation>
    <scope>IDENTIFICATION</scope>
</reference>
<feature type="binding site" evidence="10">
    <location>
        <position position="393"/>
    </location>
    <ligand>
        <name>ATP</name>
        <dbReference type="ChEBI" id="CHEBI:30616"/>
    </ligand>
</feature>
<comment type="catalytic activity">
    <reaction evidence="8">
        <text>L-threonyl-[protein] + ATP = O-phospho-L-threonyl-[protein] + ADP + H(+)</text>
        <dbReference type="Rhea" id="RHEA:46608"/>
        <dbReference type="Rhea" id="RHEA-COMP:11060"/>
        <dbReference type="Rhea" id="RHEA-COMP:11605"/>
        <dbReference type="ChEBI" id="CHEBI:15378"/>
        <dbReference type="ChEBI" id="CHEBI:30013"/>
        <dbReference type="ChEBI" id="CHEBI:30616"/>
        <dbReference type="ChEBI" id="CHEBI:61977"/>
        <dbReference type="ChEBI" id="CHEBI:456216"/>
        <dbReference type="EC" id="2.7.11.1"/>
    </reaction>
</comment>
<evidence type="ECO:0000256" key="6">
    <source>
        <dbReference type="ARBA" id="ARBA00022777"/>
    </source>
</evidence>
<proteinExistence type="inferred from homology"/>
<feature type="compositionally biased region" description="Basic and acidic residues" evidence="11">
    <location>
        <begin position="318"/>
        <end position="328"/>
    </location>
</feature>
<dbReference type="GeneID" id="136806948"/>
<dbReference type="SMART" id="SM00220">
    <property type="entry name" value="S_TKc"/>
    <property type="match status" value="1"/>
</dbReference>
<dbReference type="FunFam" id="3.30.200.20:FF:000057">
    <property type="entry name" value="Serine/threonine-protein kinase DCLK1 isoform 2"/>
    <property type="match status" value="1"/>
</dbReference>
<evidence type="ECO:0000256" key="4">
    <source>
        <dbReference type="ARBA" id="ARBA00022679"/>
    </source>
</evidence>
<evidence type="ECO:0000313" key="14">
    <source>
        <dbReference type="EnsemblMetazoa" id="CLYHEMP012563.2"/>
    </source>
</evidence>
<feature type="region of interest" description="Disordered" evidence="11">
    <location>
        <begin position="304"/>
        <end position="328"/>
    </location>
</feature>
<evidence type="ECO:0000313" key="15">
    <source>
        <dbReference type="Proteomes" id="UP000594262"/>
    </source>
</evidence>
<dbReference type="Pfam" id="PF03607">
    <property type="entry name" value="DCX"/>
    <property type="match status" value="2"/>
</dbReference>
<dbReference type="AlphaFoldDB" id="A0A7M5VA56"/>
<keyword evidence="7 10" id="KW-0067">ATP-binding</keyword>
<dbReference type="EC" id="2.7.11.1" evidence="2"/>
<dbReference type="GO" id="GO:0005524">
    <property type="term" value="F:ATP binding"/>
    <property type="evidence" value="ECO:0007669"/>
    <property type="project" value="UniProtKB-UniRule"/>
</dbReference>